<reference evidence="2 3" key="1">
    <citation type="submission" date="2019-03" db="EMBL/GenBank/DDBJ databases">
        <authorList>
            <person name="Nijsse B."/>
        </authorList>
    </citation>
    <scope>NUCLEOTIDE SEQUENCE [LARGE SCALE GENOMIC DNA]</scope>
    <source>
        <strain evidence="2">Desulfoluna butyratoxydans MSL71</strain>
    </source>
</reference>
<organism evidence="2 3">
    <name type="scientific">Desulfoluna butyratoxydans</name>
    <dbReference type="NCBI Taxonomy" id="231438"/>
    <lineage>
        <taxon>Bacteria</taxon>
        <taxon>Pseudomonadati</taxon>
        <taxon>Thermodesulfobacteriota</taxon>
        <taxon>Desulfobacteria</taxon>
        <taxon>Desulfobacterales</taxon>
        <taxon>Desulfolunaceae</taxon>
        <taxon>Desulfoluna</taxon>
    </lineage>
</organism>
<evidence type="ECO:0000313" key="3">
    <source>
        <dbReference type="Proteomes" id="UP000507962"/>
    </source>
</evidence>
<evidence type="ECO:0000256" key="1">
    <source>
        <dbReference type="SAM" id="Phobius"/>
    </source>
</evidence>
<keyword evidence="1" id="KW-0472">Membrane</keyword>
<name>A0A4U8YPM8_9BACT</name>
<keyword evidence="1" id="KW-1133">Transmembrane helix</keyword>
<dbReference type="AlphaFoldDB" id="A0A4U8YPM8"/>
<dbReference type="Gene3D" id="1.25.40.10">
    <property type="entry name" value="Tetratricopeptide repeat domain"/>
    <property type="match status" value="1"/>
</dbReference>
<keyword evidence="3" id="KW-1185">Reference proteome</keyword>
<keyword evidence="1" id="KW-0812">Transmembrane</keyword>
<dbReference type="EMBL" id="CAADHO010000005">
    <property type="protein sequence ID" value="VFQ45397.1"/>
    <property type="molecule type" value="Genomic_DNA"/>
</dbReference>
<dbReference type="RefSeq" id="WP_180141878.1">
    <property type="nucleotide sequence ID" value="NZ_CAADHO010000005.1"/>
</dbReference>
<feature type="transmembrane region" description="Helical" evidence="1">
    <location>
        <begin position="12"/>
        <end position="35"/>
    </location>
</feature>
<evidence type="ECO:0000313" key="2">
    <source>
        <dbReference type="EMBL" id="VFQ45397.1"/>
    </source>
</evidence>
<protein>
    <submittedName>
        <fullName evidence="2">Tetratricopeptide-like helical domain</fullName>
    </submittedName>
</protein>
<dbReference type="InterPro" id="IPR011990">
    <property type="entry name" value="TPR-like_helical_dom_sf"/>
</dbReference>
<dbReference type="Proteomes" id="UP000507962">
    <property type="component" value="Unassembled WGS sequence"/>
</dbReference>
<gene>
    <name evidence="2" type="ORF">MSL71_30540</name>
</gene>
<feature type="transmembrane region" description="Helical" evidence="1">
    <location>
        <begin position="41"/>
        <end position="61"/>
    </location>
</feature>
<accession>A0A4U8YPM8</accession>
<dbReference type="SUPFAM" id="SSF48452">
    <property type="entry name" value="TPR-like"/>
    <property type="match status" value="1"/>
</dbReference>
<sequence>MRVKLGHYVYFWAVNSLMAAGTGLVLGIFAIRVGISLISPMSFPICFVVIYQFYIVSYFWGKRRGEFEFSFLERSAIRGEENQELKIRLKKVRQELKWGDPASAHAKLTAALKDFPDNFVACFKYAVSCERMGMGDDAIASYNKAETLIPTPSTSLRCYVAKQSTRVKKEGPSRRSSSPGLQYVIY</sequence>
<proteinExistence type="predicted"/>